<dbReference type="FunFam" id="2.60.40.420:FF:000010">
    <property type="entry name" value="Early nodulin-like protein 1"/>
    <property type="match status" value="1"/>
</dbReference>
<dbReference type="InterPro" id="IPR039391">
    <property type="entry name" value="Phytocyanin-like"/>
</dbReference>
<dbReference type="GO" id="GO:0005886">
    <property type="term" value="C:plasma membrane"/>
    <property type="evidence" value="ECO:0007669"/>
    <property type="project" value="UniProtKB-SubCell"/>
</dbReference>
<keyword evidence="8" id="KW-0449">Lipoprotein</keyword>
<keyword evidence="2" id="KW-1003">Cell membrane</keyword>
<keyword evidence="5 11" id="KW-0472">Membrane</keyword>
<keyword evidence="3" id="KW-0336">GPI-anchor</keyword>
<keyword evidence="7" id="KW-0325">Glycoprotein</keyword>
<dbReference type="Pfam" id="PF02298">
    <property type="entry name" value="Cu_bind_like"/>
    <property type="match status" value="1"/>
</dbReference>
<organism evidence="13 14">
    <name type="scientific">Striga hermonthica</name>
    <name type="common">Purple witchweed</name>
    <name type="synonym">Buchnera hermonthica</name>
    <dbReference type="NCBI Taxonomy" id="68872"/>
    <lineage>
        <taxon>Eukaryota</taxon>
        <taxon>Viridiplantae</taxon>
        <taxon>Streptophyta</taxon>
        <taxon>Embryophyta</taxon>
        <taxon>Tracheophyta</taxon>
        <taxon>Spermatophyta</taxon>
        <taxon>Magnoliopsida</taxon>
        <taxon>eudicotyledons</taxon>
        <taxon>Gunneridae</taxon>
        <taxon>Pentapetalae</taxon>
        <taxon>asterids</taxon>
        <taxon>lamiids</taxon>
        <taxon>Lamiales</taxon>
        <taxon>Orobanchaceae</taxon>
        <taxon>Buchnereae</taxon>
        <taxon>Striga</taxon>
    </lineage>
</organism>
<dbReference type="Proteomes" id="UP001153555">
    <property type="component" value="Unassembled WGS sequence"/>
</dbReference>
<keyword evidence="11" id="KW-1133">Transmembrane helix</keyword>
<evidence type="ECO:0000256" key="7">
    <source>
        <dbReference type="ARBA" id="ARBA00023180"/>
    </source>
</evidence>
<dbReference type="InterPro" id="IPR008972">
    <property type="entry name" value="Cupredoxin"/>
</dbReference>
<keyword evidence="11" id="KW-0812">Transmembrane</keyword>
<gene>
    <name evidence="13" type="ORF">SHERM_15855</name>
</gene>
<keyword evidence="14" id="KW-1185">Reference proteome</keyword>
<dbReference type="EMBL" id="CACSLK010013932">
    <property type="protein sequence ID" value="CAA0815987.1"/>
    <property type="molecule type" value="Genomic_DNA"/>
</dbReference>
<name>A0A9N7R5H1_STRHE</name>
<evidence type="ECO:0000313" key="14">
    <source>
        <dbReference type="Proteomes" id="UP001153555"/>
    </source>
</evidence>
<evidence type="ECO:0000259" key="12">
    <source>
        <dbReference type="PROSITE" id="PS51485"/>
    </source>
</evidence>
<evidence type="ECO:0000256" key="10">
    <source>
        <dbReference type="SAM" id="MobiDB-lite"/>
    </source>
</evidence>
<feature type="region of interest" description="Disordered" evidence="10">
    <location>
        <begin position="133"/>
        <end position="174"/>
    </location>
</feature>
<feature type="transmembrane region" description="Helical" evidence="11">
    <location>
        <begin position="6"/>
        <end position="26"/>
    </location>
</feature>
<dbReference type="CDD" id="cd11019">
    <property type="entry name" value="OsENODL1_like"/>
    <property type="match status" value="1"/>
</dbReference>
<sequence length="204" mass="22284">MVDSNVYEFLVFFMLFSACICFSNGLQFNVGGKNGWRLNPSEDYNRWAESLRFQVNDTLFFKYKKGSDSVLVVNKDDYNSCNTTNPIEKFDGGRSIFRFDRSGPFFFISGNEASCIRGQKLIVVVLAVRSGGPGPSPVEPPAPRPGIPPVESLSPAPAPAELSPENSTPAVHPPRRSFAAAEEWGFSAALVGTVSLVLNVWLGV</sequence>
<dbReference type="AlphaFoldDB" id="A0A9N7R5H1"/>
<dbReference type="Gene3D" id="2.60.40.420">
    <property type="entry name" value="Cupredoxins - blue copper proteins"/>
    <property type="match status" value="1"/>
</dbReference>
<evidence type="ECO:0000256" key="9">
    <source>
        <dbReference type="ARBA" id="ARBA00035011"/>
    </source>
</evidence>
<proteinExistence type="inferred from homology"/>
<keyword evidence="6" id="KW-1015">Disulfide bond</keyword>
<dbReference type="OrthoDB" id="2015640at2759"/>
<comment type="similarity">
    <text evidence="9">Belongs to the early nodulin-like (ENODL) family.</text>
</comment>
<comment type="subcellular location">
    <subcellularLocation>
        <location evidence="1">Cell membrane</location>
        <topology evidence="1">Lipid-anchor</topology>
        <topology evidence="1">GPI-anchor</topology>
    </subcellularLocation>
</comment>
<feature type="compositionally biased region" description="Pro residues" evidence="10">
    <location>
        <begin position="134"/>
        <end position="148"/>
    </location>
</feature>
<dbReference type="PANTHER" id="PTHR33021:SF14">
    <property type="entry name" value="OS01G0272700 PROTEIN"/>
    <property type="match status" value="1"/>
</dbReference>
<keyword evidence="4" id="KW-0732">Signal</keyword>
<feature type="domain" description="Phytocyanin" evidence="12">
    <location>
        <begin position="26"/>
        <end position="127"/>
    </location>
</feature>
<dbReference type="PROSITE" id="PS51485">
    <property type="entry name" value="PHYTOCYANIN"/>
    <property type="match status" value="1"/>
</dbReference>
<dbReference type="GO" id="GO:0009055">
    <property type="term" value="F:electron transfer activity"/>
    <property type="evidence" value="ECO:0007669"/>
    <property type="project" value="InterPro"/>
</dbReference>
<evidence type="ECO:0000256" key="2">
    <source>
        <dbReference type="ARBA" id="ARBA00022475"/>
    </source>
</evidence>
<dbReference type="InterPro" id="IPR041846">
    <property type="entry name" value="ENL_dom"/>
</dbReference>
<evidence type="ECO:0000256" key="4">
    <source>
        <dbReference type="ARBA" id="ARBA00022729"/>
    </source>
</evidence>
<reference evidence="13" key="1">
    <citation type="submission" date="2019-12" db="EMBL/GenBank/DDBJ databases">
        <authorList>
            <person name="Scholes J."/>
        </authorList>
    </citation>
    <scope>NUCLEOTIDE SEQUENCE</scope>
</reference>
<comment type="caution">
    <text evidence="13">The sequence shown here is derived from an EMBL/GenBank/DDBJ whole genome shotgun (WGS) entry which is preliminary data.</text>
</comment>
<evidence type="ECO:0000256" key="1">
    <source>
        <dbReference type="ARBA" id="ARBA00004609"/>
    </source>
</evidence>
<evidence type="ECO:0000256" key="3">
    <source>
        <dbReference type="ARBA" id="ARBA00022622"/>
    </source>
</evidence>
<dbReference type="PANTHER" id="PTHR33021">
    <property type="entry name" value="BLUE COPPER PROTEIN"/>
    <property type="match status" value="1"/>
</dbReference>
<evidence type="ECO:0000256" key="6">
    <source>
        <dbReference type="ARBA" id="ARBA00023157"/>
    </source>
</evidence>
<evidence type="ECO:0000313" key="13">
    <source>
        <dbReference type="EMBL" id="CAA0815987.1"/>
    </source>
</evidence>
<evidence type="ECO:0000256" key="8">
    <source>
        <dbReference type="ARBA" id="ARBA00023288"/>
    </source>
</evidence>
<feature type="compositionally biased region" description="Low complexity" evidence="10">
    <location>
        <begin position="149"/>
        <end position="165"/>
    </location>
</feature>
<accession>A0A9N7R5H1</accession>
<evidence type="ECO:0000256" key="11">
    <source>
        <dbReference type="SAM" id="Phobius"/>
    </source>
</evidence>
<protein>
    <submittedName>
        <fullName evidence="13">Early nodulin-like protein 3</fullName>
    </submittedName>
</protein>
<dbReference type="InterPro" id="IPR003245">
    <property type="entry name" value="Phytocyanin_dom"/>
</dbReference>
<dbReference type="GO" id="GO:0098552">
    <property type="term" value="C:side of membrane"/>
    <property type="evidence" value="ECO:0007669"/>
    <property type="project" value="UniProtKB-KW"/>
</dbReference>
<feature type="transmembrane region" description="Helical" evidence="11">
    <location>
        <begin position="184"/>
        <end position="202"/>
    </location>
</feature>
<dbReference type="SUPFAM" id="SSF49503">
    <property type="entry name" value="Cupredoxins"/>
    <property type="match status" value="1"/>
</dbReference>
<evidence type="ECO:0000256" key="5">
    <source>
        <dbReference type="ARBA" id="ARBA00023136"/>
    </source>
</evidence>